<feature type="region of interest" description="Disordered" evidence="1">
    <location>
        <begin position="1"/>
        <end position="77"/>
    </location>
</feature>
<feature type="compositionally biased region" description="Polar residues" evidence="1">
    <location>
        <begin position="604"/>
        <end position="625"/>
    </location>
</feature>
<evidence type="ECO:0000313" key="5">
    <source>
        <dbReference type="Proteomes" id="UP001183824"/>
    </source>
</evidence>
<dbReference type="Proteomes" id="UP001183824">
    <property type="component" value="Unassembled WGS sequence"/>
</dbReference>
<feature type="region of interest" description="Disordered" evidence="1">
    <location>
        <begin position="583"/>
        <end position="659"/>
    </location>
</feature>
<evidence type="ECO:0000313" key="4">
    <source>
        <dbReference type="EMBL" id="MDT0484533.1"/>
    </source>
</evidence>
<dbReference type="PROSITE" id="PS50231">
    <property type="entry name" value="RICIN_B_LECTIN"/>
    <property type="match status" value="1"/>
</dbReference>
<comment type="caution">
    <text evidence="4">The sequence shown here is derived from an EMBL/GenBank/DDBJ whole genome shotgun (WGS) entry which is preliminary data.</text>
</comment>
<feature type="domain" description="Ricin B lectin" evidence="3">
    <location>
        <begin position="79"/>
        <end position="206"/>
    </location>
</feature>
<dbReference type="InterPro" id="IPR036844">
    <property type="entry name" value="Hint_dom_sf"/>
</dbReference>
<dbReference type="InterPro" id="IPR000772">
    <property type="entry name" value="Ricin_B_lectin"/>
</dbReference>
<dbReference type="InterPro" id="IPR035992">
    <property type="entry name" value="Ricin_B-like_lectins"/>
</dbReference>
<dbReference type="InterPro" id="IPR022385">
    <property type="entry name" value="Rhs_assc_core"/>
</dbReference>
<reference evidence="5" key="1">
    <citation type="submission" date="2023-07" db="EMBL/GenBank/DDBJ databases">
        <title>30 novel species of actinomycetes from the DSMZ collection.</title>
        <authorList>
            <person name="Nouioui I."/>
        </authorList>
    </citation>
    <scope>NUCLEOTIDE SEQUENCE [LARGE SCALE GENOMIC DNA]</scope>
    <source>
        <strain evidence="5">DSM 41640</strain>
    </source>
</reference>
<dbReference type="NCBIfam" id="TIGR03696">
    <property type="entry name" value="Rhs_assc_core"/>
    <property type="match status" value="1"/>
</dbReference>
<feature type="compositionally biased region" description="Polar residues" evidence="1">
    <location>
        <begin position="58"/>
        <end position="71"/>
    </location>
</feature>
<dbReference type="SUPFAM" id="SSF51294">
    <property type="entry name" value="Hedgehog/intein (Hint) domain"/>
    <property type="match status" value="1"/>
</dbReference>
<proteinExistence type="predicted"/>
<dbReference type="RefSeq" id="WP_311717389.1">
    <property type="nucleotide sequence ID" value="NZ_JAVREZ010000012.1"/>
</dbReference>
<dbReference type="PANTHER" id="PTHR32305">
    <property type="match status" value="1"/>
</dbReference>
<feature type="compositionally biased region" description="Low complexity" evidence="1">
    <location>
        <begin position="1"/>
        <end position="55"/>
    </location>
</feature>
<feature type="compositionally biased region" description="Polar residues" evidence="1">
    <location>
        <begin position="424"/>
        <end position="442"/>
    </location>
</feature>
<feature type="domain" description="Hint" evidence="2">
    <location>
        <begin position="620"/>
        <end position="722"/>
    </location>
</feature>
<dbReference type="SMART" id="SM00458">
    <property type="entry name" value="RICIN"/>
    <property type="match status" value="1"/>
</dbReference>
<organism evidence="4 5">
    <name type="scientific">Streptomyces doebereineriae</name>
    <dbReference type="NCBI Taxonomy" id="3075528"/>
    <lineage>
        <taxon>Bacteria</taxon>
        <taxon>Bacillati</taxon>
        <taxon>Actinomycetota</taxon>
        <taxon>Actinomycetes</taxon>
        <taxon>Kitasatosporales</taxon>
        <taxon>Streptomycetaceae</taxon>
        <taxon>Streptomyces</taxon>
    </lineage>
</organism>
<keyword evidence="5" id="KW-1185">Reference proteome</keyword>
<dbReference type="PANTHER" id="PTHR32305:SF17">
    <property type="entry name" value="TRNA NUCLEASE WAPA"/>
    <property type="match status" value="1"/>
</dbReference>
<dbReference type="SUPFAM" id="SSF50370">
    <property type="entry name" value="Ricin B-like lectins"/>
    <property type="match status" value="1"/>
</dbReference>
<dbReference type="Pfam" id="PF07591">
    <property type="entry name" value="PT-HINT"/>
    <property type="match status" value="1"/>
</dbReference>
<dbReference type="SMART" id="SM00306">
    <property type="entry name" value="HintN"/>
    <property type="match status" value="1"/>
</dbReference>
<name>A0ABU2VG18_9ACTN</name>
<dbReference type="CDD" id="cd00081">
    <property type="entry name" value="Hint"/>
    <property type="match status" value="1"/>
</dbReference>
<dbReference type="Gene3D" id="2.170.16.10">
    <property type="entry name" value="Hedgehog/Intein (Hint) domain"/>
    <property type="match status" value="1"/>
</dbReference>
<gene>
    <name evidence="4" type="ORF">RNB18_30745</name>
</gene>
<protein>
    <submittedName>
        <fullName evidence="4">Ricin-type beta-trefoil lectin domain protein</fullName>
    </submittedName>
</protein>
<dbReference type="InterPro" id="IPR050708">
    <property type="entry name" value="T6SS_VgrG/RHS"/>
</dbReference>
<dbReference type="EMBL" id="JAVREZ010000012">
    <property type="protein sequence ID" value="MDT0484533.1"/>
    <property type="molecule type" value="Genomic_DNA"/>
</dbReference>
<dbReference type="InterPro" id="IPR003587">
    <property type="entry name" value="Hint_dom_N"/>
</dbReference>
<evidence type="ECO:0000259" key="2">
    <source>
        <dbReference type="SMART" id="SM00306"/>
    </source>
</evidence>
<feature type="region of interest" description="Disordered" evidence="1">
    <location>
        <begin position="383"/>
        <end position="464"/>
    </location>
</feature>
<dbReference type="Pfam" id="PF00652">
    <property type="entry name" value="Ricin_B_lectin"/>
    <property type="match status" value="1"/>
</dbReference>
<accession>A0ABU2VG18</accession>
<evidence type="ECO:0000256" key="1">
    <source>
        <dbReference type="SAM" id="MobiDB-lite"/>
    </source>
</evidence>
<dbReference type="Gene3D" id="2.180.10.10">
    <property type="entry name" value="RHS repeat-associated core"/>
    <property type="match status" value="1"/>
</dbReference>
<evidence type="ECO:0000259" key="3">
    <source>
        <dbReference type="SMART" id="SM00458"/>
    </source>
</evidence>
<feature type="compositionally biased region" description="Basic and acidic residues" evidence="1">
    <location>
        <begin position="584"/>
        <end position="601"/>
    </location>
</feature>
<sequence>MVNHDTTGTAANNTTQTTAYTGTDGTTTATLPDQAGTTTSSNPTTGTATWTPSYTDPAYNNKNAGNTISRKTTTTGPLTTGFTLSGGGKLCIDDAGASTTPGAVVRTYTCNASAAQNWTIGTDGTVKVLGTMCLDTTGNATTAGTLLVIDTCNSDATQKWKATSTGTLVSNANSAMCVTDPGASATLRTQLTLATCGSAGQTWTTAGTGALPPGQTQTLTYDAEGATATVATGSGTHTNTSKYLYAADGSLLEQTSSVDGTDRTRILYLFGGTEQITLNVSAKTWTGLRNITGPDGTTITRSSTGTVTYQVANAQSTATTAIDAGTLAVTRRYYDPYGNSRGTKPTSWVAADENHGYLGQPTDATTGLDLLGARNYDPAQGRFLTPDPIFQAGDPNQMGGYTYAADNPSSSSDPTGFDPASWGESPQCQATGIGCGTQTKNKSGNTDESSGNTGGGSTSETPGSPYACGRFGQCGPTVSYKHDPAKIVAKVAVKVVIEPLWDVAKCEFWIGGGGAAHDQACQVAGGVVSGGGLEDGVGAVGGSAERDLGGAGEGVLDGNAAAASDSVNEALADEADIVAAKRANAQEHAKEADAEAAKASEPETGNSSTKPTVEPKTSSRCSFSPDTPVLMDKGKTKPIGKIKTGDKVEAANSKTGKHQGARTVQHVWINHDRDLLDLTLRTESGRTATLHTTANHPFWDDTTHTWVAAGKLHDGDALNTATNGHAYVVKTQPTPGTANRWNLTVQQLHTYYVVAGGVSILVHNSNGPDSCPVLGAARAAADTASTIRPGKARPAVAEALQLPEGQIYSSPSIRGVAPELHPDVQANVDDIPEGERGVGHGRCGLAVCVSDALSDGFNPTGSRAAAVIVRSSTDNPMHGMPVGPCDSCVALEDAFDITFEGIG</sequence>